<evidence type="ECO:0000256" key="1">
    <source>
        <dbReference type="SAM" id="MobiDB-lite"/>
    </source>
</evidence>
<feature type="compositionally biased region" description="Low complexity" evidence="1">
    <location>
        <begin position="17"/>
        <end position="30"/>
    </location>
</feature>
<feature type="compositionally biased region" description="Low complexity" evidence="1">
    <location>
        <begin position="244"/>
        <end position="256"/>
    </location>
</feature>
<proteinExistence type="predicted"/>
<dbReference type="PANTHER" id="PTHR38166">
    <property type="entry name" value="C2H2-TYPE DOMAIN-CONTAINING PROTEIN-RELATED"/>
    <property type="match status" value="1"/>
</dbReference>
<name>A0AAE0NRL7_9PEZI</name>
<keyword evidence="3" id="KW-1185">Reference proteome</keyword>
<protein>
    <recommendedName>
        <fullName evidence="4">C2H2-type domain-containing protein</fullName>
    </recommendedName>
</protein>
<feature type="compositionally biased region" description="Polar residues" evidence="1">
    <location>
        <begin position="263"/>
        <end position="272"/>
    </location>
</feature>
<feature type="region of interest" description="Disordered" evidence="1">
    <location>
        <begin position="51"/>
        <end position="203"/>
    </location>
</feature>
<feature type="region of interest" description="Disordered" evidence="1">
    <location>
        <begin position="527"/>
        <end position="550"/>
    </location>
</feature>
<feature type="region of interest" description="Disordered" evidence="1">
    <location>
        <begin position="692"/>
        <end position="711"/>
    </location>
</feature>
<dbReference type="AlphaFoldDB" id="A0AAE0NRL7"/>
<gene>
    <name evidence="2" type="ORF">B0H63DRAFT_136532</name>
</gene>
<evidence type="ECO:0008006" key="4">
    <source>
        <dbReference type="Google" id="ProtNLM"/>
    </source>
</evidence>
<evidence type="ECO:0000313" key="2">
    <source>
        <dbReference type="EMBL" id="KAK3386428.1"/>
    </source>
</evidence>
<reference evidence="2" key="2">
    <citation type="submission" date="2023-06" db="EMBL/GenBank/DDBJ databases">
        <authorList>
            <consortium name="Lawrence Berkeley National Laboratory"/>
            <person name="Haridas S."/>
            <person name="Hensen N."/>
            <person name="Bonometti L."/>
            <person name="Westerberg I."/>
            <person name="Brannstrom I.O."/>
            <person name="Guillou S."/>
            <person name="Cros-Aarteil S."/>
            <person name="Calhoun S."/>
            <person name="Kuo A."/>
            <person name="Mondo S."/>
            <person name="Pangilinan J."/>
            <person name="Riley R."/>
            <person name="LaButti K."/>
            <person name="Andreopoulos B."/>
            <person name="Lipzen A."/>
            <person name="Chen C."/>
            <person name="Yanf M."/>
            <person name="Daum C."/>
            <person name="Ng V."/>
            <person name="Clum A."/>
            <person name="Steindorff A."/>
            <person name="Ohm R."/>
            <person name="Martin F."/>
            <person name="Silar P."/>
            <person name="Natvig D."/>
            <person name="Lalanne C."/>
            <person name="Gautier V."/>
            <person name="Ament-velasquez S.L."/>
            <person name="Kruys A."/>
            <person name="Hutchinson M.I."/>
            <person name="Powell A.J."/>
            <person name="Barry K."/>
            <person name="Miller A.N."/>
            <person name="Grigoriev I.V."/>
            <person name="Debuchy R."/>
            <person name="Gladieux P."/>
            <person name="Thoren M.H."/>
            <person name="Johannesson H."/>
        </authorList>
    </citation>
    <scope>NUCLEOTIDE SEQUENCE</scope>
    <source>
        <strain evidence="2">CBS 232.78</strain>
    </source>
</reference>
<organism evidence="2 3">
    <name type="scientific">Podospora didyma</name>
    <dbReference type="NCBI Taxonomy" id="330526"/>
    <lineage>
        <taxon>Eukaryota</taxon>
        <taxon>Fungi</taxon>
        <taxon>Dikarya</taxon>
        <taxon>Ascomycota</taxon>
        <taxon>Pezizomycotina</taxon>
        <taxon>Sordariomycetes</taxon>
        <taxon>Sordariomycetidae</taxon>
        <taxon>Sordariales</taxon>
        <taxon>Podosporaceae</taxon>
        <taxon>Podospora</taxon>
    </lineage>
</organism>
<feature type="compositionally biased region" description="Low complexity" evidence="1">
    <location>
        <begin position="55"/>
        <end position="87"/>
    </location>
</feature>
<sequence>MPQPVSAEVEEVEPALQHQHQQQQQQKQQQWAQPTYHDLRGSWKSGIVSVADAASRSPSPVTTPSESSNYYAASTTSSWATSAGPTTDCGFPGDDDAERCGRSNKWSEDDAPRVPANRSSTPAGGIFRSMKGFPARSPSRPSSLRNSTSARDTEAETKSIRYGNADSESSDSECETAGESDVEDEEDDDDDEDDNEWSGQNGNLESIVISAVDGDLALAAYLIPLLHRDVSGTLKNKVESWQCTTTSRGSGSSDGSPDVKVSYTDNSPGQESRASRKRRRTNSDGRGEDDGGDDREDEDKKGGPIRLISAPQDAEELQLLLACPFHKLDPAKYGIQHGNSGGSGKKHRYRSCMGPGFKSIQRLKEHLKRVHSPVQCERCYEVFPGTDRAMCLTKLAEHAKMDIPCNLGDPSLKEGLGEAQWAVLDKQNRKKNQEVHRVEKWFEIWDVVFPGTERPKSPWHDIAIPYQPSSSPTKDGEDFAKLFLNILDHKHQQGDIELPDSQLLRDRLENVVRQTFKTYVSIHGNLSPEISSSESQHRRSSTLLSAPATNASHQLTATTAATSIASGQVIRTQQHPNTFTYGISPIPTQQHAPPRQQFLPGPPLAPPMHPGNHPHISEFAGMGHAADNAAGFYYSLMFHHPPPPPQGSPWGPPTGNVNVNVNAVPFTPSAHHLPQNFQVSMPPGSEHFYGAAESGSFVPPGAGEGPSAFDS</sequence>
<dbReference type="PANTHER" id="PTHR38166:SF1">
    <property type="entry name" value="C2H2-TYPE DOMAIN-CONTAINING PROTEIN"/>
    <property type="match status" value="1"/>
</dbReference>
<dbReference type="Proteomes" id="UP001285441">
    <property type="component" value="Unassembled WGS sequence"/>
</dbReference>
<reference evidence="2" key="1">
    <citation type="journal article" date="2023" name="Mol. Phylogenet. Evol.">
        <title>Genome-scale phylogeny and comparative genomics of the fungal order Sordariales.</title>
        <authorList>
            <person name="Hensen N."/>
            <person name="Bonometti L."/>
            <person name="Westerberg I."/>
            <person name="Brannstrom I.O."/>
            <person name="Guillou S."/>
            <person name="Cros-Aarteil S."/>
            <person name="Calhoun S."/>
            <person name="Haridas S."/>
            <person name="Kuo A."/>
            <person name="Mondo S."/>
            <person name="Pangilinan J."/>
            <person name="Riley R."/>
            <person name="LaButti K."/>
            <person name="Andreopoulos B."/>
            <person name="Lipzen A."/>
            <person name="Chen C."/>
            <person name="Yan M."/>
            <person name="Daum C."/>
            <person name="Ng V."/>
            <person name="Clum A."/>
            <person name="Steindorff A."/>
            <person name="Ohm R.A."/>
            <person name="Martin F."/>
            <person name="Silar P."/>
            <person name="Natvig D.O."/>
            <person name="Lalanne C."/>
            <person name="Gautier V."/>
            <person name="Ament-Velasquez S.L."/>
            <person name="Kruys A."/>
            <person name="Hutchinson M.I."/>
            <person name="Powell A.J."/>
            <person name="Barry K."/>
            <person name="Miller A.N."/>
            <person name="Grigoriev I.V."/>
            <person name="Debuchy R."/>
            <person name="Gladieux P."/>
            <person name="Hiltunen Thoren M."/>
            <person name="Johannesson H."/>
        </authorList>
    </citation>
    <scope>NUCLEOTIDE SEQUENCE</scope>
    <source>
        <strain evidence="2">CBS 232.78</strain>
    </source>
</reference>
<feature type="region of interest" description="Disordered" evidence="1">
    <location>
        <begin position="1"/>
        <end position="38"/>
    </location>
</feature>
<feature type="region of interest" description="Disordered" evidence="1">
    <location>
        <begin position="243"/>
        <end position="305"/>
    </location>
</feature>
<evidence type="ECO:0000313" key="3">
    <source>
        <dbReference type="Proteomes" id="UP001285441"/>
    </source>
</evidence>
<feature type="compositionally biased region" description="Acidic residues" evidence="1">
    <location>
        <begin position="168"/>
        <end position="196"/>
    </location>
</feature>
<feature type="compositionally biased region" description="Basic and acidic residues" evidence="1">
    <location>
        <begin position="98"/>
        <end position="112"/>
    </location>
</feature>
<comment type="caution">
    <text evidence="2">The sequence shown here is derived from an EMBL/GenBank/DDBJ whole genome shotgun (WGS) entry which is preliminary data.</text>
</comment>
<accession>A0AAE0NRL7</accession>
<dbReference type="EMBL" id="JAULSW010000003">
    <property type="protein sequence ID" value="KAK3386428.1"/>
    <property type="molecule type" value="Genomic_DNA"/>
</dbReference>
<feature type="compositionally biased region" description="Low complexity" evidence="1">
    <location>
        <begin position="134"/>
        <end position="149"/>
    </location>
</feature>